<feature type="region of interest" description="Disordered" evidence="7">
    <location>
        <begin position="348"/>
        <end position="377"/>
    </location>
</feature>
<sequence length="377" mass="41064">MAERRRNSKASEGHPIKASGMIRHGTFSGSGSAAGKGSLETIHHVELLETKIAAQAAEIKRLAGDNQRLASTHIVMREELLTAQHEIQRLKMHMRNLQTESDVQLRVLIDRIKRMEADIRAGEGLRNDLKQACKDAQSLVTARRELTHRIQEATKELEKVHGEIKSLPDLHAELDSLRKEHQRLRDKFEYEKKLNIDEVEELRAMENKLISMAREVEKLRIQVSNAEKKAKAQNPSSTTPNPSSTAPNSYAGGYMNHEFPFPPPMEGTVPYYDTHARSNIQMGIWPPAEGMIPQESSRVMAAAGAAFPDARVATTPSTGIDAASNSGVAAVPTGGGFVTPISADAAIPTSRDGAITPTSADTDVPSANMDISGSTSP</sequence>
<keyword evidence="9" id="KW-1185">Reference proteome</keyword>
<evidence type="ECO:0000313" key="8">
    <source>
        <dbReference type="EMBL" id="KAF4354855.1"/>
    </source>
</evidence>
<keyword evidence="3" id="KW-0221">Differentiation</keyword>
<accession>A0A7J6E8S6</accession>
<feature type="coiled-coil region" evidence="6">
    <location>
        <begin position="45"/>
        <end position="100"/>
    </location>
</feature>
<dbReference type="GO" id="GO:0030154">
    <property type="term" value="P:cell differentiation"/>
    <property type="evidence" value="ECO:0007669"/>
    <property type="project" value="UniProtKB-KW"/>
</dbReference>
<reference evidence="8 9" key="1">
    <citation type="journal article" date="2020" name="bioRxiv">
        <title>Sequence and annotation of 42 cannabis genomes reveals extensive copy number variation in cannabinoid synthesis and pathogen resistance genes.</title>
        <authorList>
            <person name="Mckernan K.J."/>
            <person name="Helbert Y."/>
            <person name="Kane L.T."/>
            <person name="Ebling H."/>
            <person name="Zhang L."/>
            <person name="Liu B."/>
            <person name="Eaton Z."/>
            <person name="Mclaughlin S."/>
            <person name="Kingan S."/>
            <person name="Baybayan P."/>
            <person name="Concepcion G."/>
            <person name="Jordan M."/>
            <person name="Riva A."/>
            <person name="Barbazuk W."/>
            <person name="Harkins T."/>
        </authorList>
    </citation>
    <scope>NUCLEOTIDE SEQUENCE [LARGE SCALE GENOMIC DNA]</scope>
    <source>
        <strain evidence="9">cv. Jamaican Lion 4</strain>
        <tissue evidence="8">Leaf</tissue>
    </source>
</reference>
<evidence type="ECO:0000256" key="5">
    <source>
        <dbReference type="ARBA" id="ARBA00023089"/>
    </source>
</evidence>
<gene>
    <name evidence="8" type="ORF">G4B88_030921</name>
</gene>
<dbReference type="OrthoDB" id="1899348at2759"/>
<dbReference type="EMBL" id="JAATIQ010000469">
    <property type="protein sequence ID" value="KAF4354855.1"/>
    <property type="molecule type" value="Genomic_DNA"/>
</dbReference>
<evidence type="ECO:0000256" key="6">
    <source>
        <dbReference type="SAM" id="Coils"/>
    </source>
</evidence>
<feature type="region of interest" description="Disordered" evidence="7">
    <location>
        <begin position="1"/>
        <end position="35"/>
    </location>
</feature>
<dbReference type="AlphaFoldDB" id="A0A7J6E8S6"/>
<feature type="compositionally biased region" description="Low complexity" evidence="7">
    <location>
        <begin position="234"/>
        <end position="249"/>
    </location>
</feature>
<dbReference type="GO" id="GO:0009908">
    <property type="term" value="P:flower development"/>
    <property type="evidence" value="ECO:0007669"/>
    <property type="project" value="UniProtKB-KW"/>
</dbReference>
<keyword evidence="2" id="KW-0217">Developmental protein</keyword>
<feature type="compositionally biased region" description="Basic and acidic residues" evidence="7">
    <location>
        <begin position="1"/>
        <end position="15"/>
    </location>
</feature>
<dbReference type="Proteomes" id="UP000583929">
    <property type="component" value="Unassembled WGS sequence"/>
</dbReference>
<protein>
    <submittedName>
        <fullName evidence="8">Uncharacterized protein</fullName>
    </submittedName>
</protein>
<evidence type="ECO:0000313" key="9">
    <source>
        <dbReference type="Proteomes" id="UP000583929"/>
    </source>
</evidence>
<keyword evidence="4 6" id="KW-0175">Coiled coil</keyword>
<comment type="caution">
    <text evidence="8">The sequence shown here is derived from an EMBL/GenBank/DDBJ whole genome shotgun (WGS) entry which is preliminary data.</text>
</comment>
<dbReference type="PANTHER" id="PTHR33405:SF18">
    <property type="entry name" value="PROTEIN FLX-LIKE 4"/>
    <property type="match status" value="1"/>
</dbReference>
<evidence type="ECO:0000256" key="7">
    <source>
        <dbReference type="SAM" id="MobiDB-lite"/>
    </source>
</evidence>
<keyword evidence="5" id="KW-0287">Flowering</keyword>
<organism evidence="8 9">
    <name type="scientific">Cannabis sativa</name>
    <name type="common">Hemp</name>
    <name type="synonym">Marijuana</name>
    <dbReference type="NCBI Taxonomy" id="3483"/>
    <lineage>
        <taxon>Eukaryota</taxon>
        <taxon>Viridiplantae</taxon>
        <taxon>Streptophyta</taxon>
        <taxon>Embryophyta</taxon>
        <taxon>Tracheophyta</taxon>
        <taxon>Spermatophyta</taxon>
        <taxon>Magnoliopsida</taxon>
        <taxon>eudicotyledons</taxon>
        <taxon>Gunneridae</taxon>
        <taxon>Pentapetalae</taxon>
        <taxon>rosids</taxon>
        <taxon>fabids</taxon>
        <taxon>Rosales</taxon>
        <taxon>Cannabaceae</taxon>
        <taxon>Cannabis</taxon>
    </lineage>
</organism>
<evidence type="ECO:0000256" key="3">
    <source>
        <dbReference type="ARBA" id="ARBA00022782"/>
    </source>
</evidence>
<evidence type="ECO:0000256" key="2">
    <source>
        <dbReference type="ARBA" id="ARBA00022473"/>
    </source>
</evidence>
<name>A0A7J6E8S6_CANSA</name>
<comment type="similarity">
    <text evidence="1">Belongs to the FLX family.</text>
</comment>
<dbReference type="InterPro" id="IPR040353">
    <property type="entry name" value="FLX/FLX-like"/>
</dbReference>
<evidence type="ECO:0000256" key="4">
    <source>
        <dbReference type="ARBA" id="ARBA00023054"/>
    </source>
</evidence>
<feature type="region of interest" description="Disordered" evidence="7">
    <location>
        <begin position="226"/>
        <end position="251"/>
    </location>
</feature>
<evidence type="ECO:0000256" key="1">
    <source>
        <dbReference type="ARBA" id="ARBA00005405"/>
    </source>
</evidence>
<accession>A0A803Q7F9</accession>
<dbReference type="PANTHER" id="PTHR33405">
    <property type="entry name" value="PROTEIN FLX-LIKE 2"/>
    <property type="match status" value="1"/>
</dbReference>
<proteinExistence type="inferred from homology"/>